<feature type="region of interest" description="Disordered" evidence="1">
    <location>
        <begin position="292"/>
        <end position="340"/>
    </location>
</feature>
<dbReference type="EMBL" id="HE796971">
    <property type="protein sequence ID" value="CCM00216.1"/>
    <property type="molecule type" value="Genomic_DNA"/>
</dbReference>
<evidence type="ECO:0000313" key="2">
    <source>
        <dbReference type="EMBL" id="CCM00216.1"/>
    </source>
</evidence>
<gene>
    <name evidence="2" type="ORF">FIBRA_02244</name>
</gene>
<dbReference type="RefSeq" id="XP_012179499.1">
    <property type="nucleotide sequence ID" value="XM_012324109.1"/>
</dbReference>
<organism evidence="2 3">
    <name type="scientific">Fibroporia radiculosa</name>
    <dbReference type="NCBI Taxonomy" id="599839"/>
    <lineage>
        <taxon>Eukaryota</taxon>
        <taxon>Fungi</taxon>
        <taxon>Dikarya</taxon>
        <taxon>Basidiomycota</taxon>
        <taxon>Agaricomycotina</taxon>
        <taxon>Agaricomycetes</taxon>
        <taxon>Polyporales</taxon>
        <taxon>Fibroporiaceae</taxon>
        <taxon>Fibroporia</taxon>
    </lineage>
</organism>
<feature type="compositionally biased region" description="Pro residues" evidence="1">
    <location>
        <begin position="157"/>
        <end position="166"/>
    </location>
</feature>
<feature type="compositionally biased region" description="Polar residues" evidence="1">
    <location>
        <begin position="387"/>
        <end position="398"/>
    </location>
</feature>
<keyword evidence="3" id="KW-1185">Reference proteome</keyword>
<proteinExistence type="predicted"/>
<feature type="compositionally biased region" description="Polar residues" evidence="1">
    <location>
        <begin position="125"/>
        <end position="136"/>
    </location>
</feature>
<dbReference type="InParanoid" id="J4I8Y4"/>
<evidence type="ECO:0000256" key="1">
    <source>
        <dbReference type="SAM" id="MobiDB-lite"/>
    </source>
</evidence>
<evidence type="ECO:0000313" key="3">
    <source>
        <dbReference type="Proteomes" id="UP000006352"/>
    </source>
</evidence>
<sequence length="740" mass="80747">MAITPRSIPSSTPGRPHSAHRSGPKTRADTSLQSTLGPEFIPFMAARARSAKRGMKTPPASPPPEPSVHRGTHLRRQSTVGRPTPGVGGPSRQVSPTPTGLRAPEWPSADGTRQDAEEVPALQEPGSSTYLPQNAHSPPIEASCLGASSSHPRSPRQLPPSSPPLPLSTENIRAKGQTAATAQRPDAPGKYPFVGPIQYTYPIQLPLVGDDPTWLEQMMTQLRGERFQLQQYMEESRQMFDRGCAESRLMQIELEREQDETADLIRNMVTLAGPAYGEWFWRQYEEGMGDLSLDSDFHNPESNELPSPCPPSRKRRREDDGDDDEGDQDSNEEPQVRDVYKRRKLELQNVLEPYAQFLRVDPRGPCPENNFGFNLDPDVYDEEIREQTSGTPEPSSVRTPDPSSPIAEQDAISAPSDSLRDGSVAANPQSLEATHDEDSKVVSDQAISAGNGRLHGSPPSHPVEDKRLPLRPQPVFHLPPTESQEECNGTGLSESDKYQNEAVAMDAEVDQLDDGHDETQLAEVGELELTYPDDEERDASDGPGTLALCAVDEYGIDGDYGSGDEYGGVQDEYDGIDEDGEENEIGDVDELGEEDEEEGEEDDGEEGDFHNSDESEDESEDDAAGPLAAANDADALVVVGAHANNGMQPNGGAGNALQPANNNAVVAPRAFQSRPLRREYQTLTHVDLATNTAYFVDRTEEDLTRSTNGEFYFSTYDESFGDPSGSARGIEYPSHGALDF</sequence>
<reference evidence="2 3" key="1">
    <citation type="journal article" date="2012" name="Appl. Environ. Microbiol.">
        <title>Short-read sequencing for genomic analysis of the brown rot fungus Fibroporia radiculosa.</title>
        <authorList>
            <person name="Tang J.D."/>
            <person name="Perkins A.D."/>
            <person name="Sonstegard T.S."/>
            <person name="Schroeder S.G."/>
            <person name="Burgess S.C."/>
            <person name="Diehl S.V."/>
        </authorList>
    </citation>
    <scope>NUCLEOTIDE SEQUENCE [LARGE SCALE GENOMIC DNA]</scope>
    <source>
        <strain evidence="2 3">TFFH 294</strain>
    </source>
</reference>
<dbReference type="STRING" id="599839.J4I8Y4"/>
<dbReference type="GeneID" id="24095127"/>
<protein>
    <submittedName>
        <fullName evidence="2">Uncharacterized protein</fullName>
    </submittedName>
</protein>
<accession>J4I8Y4</accession>
<feature type="region of interest" description="Disordered" evidence="1">
    <location>
        <begin position="525"/>
        <end position="624"/>
    </location>
</feature>
<dbReference type="HOGENOM" id="CLU_375065_0_0_1"/>
<feature type="compositionally biased region" description="Acidic residues" evidence="1">
    <location>
        <begin position="571"/>
        <end position="606"/>
    </location>
</feature>
<dbReference type="AlphaFoldDB" id="J4I8Y4"/>
<feature type="region of interest" description="Disordered" evidence="1">
    <location>
        <begin position="1"/>
        <end position="169"/>
    </location>
</feature>
<feature type="region of interest" description="Disordered" evidence="1">
    <location>
        <begin position="358"/>
        <end position="494"/>
    </location>
</feature>
<feature type="compositionally biased region" description="Acidic residues" evidence="1">
    <location>
        <begin position="320"/>
        <end position="332"/>
    </location>
</feature>
<feature type="compositionally biased region" description="Acidic residues" evidence="1">
    <location>
        <begin position="614"/>
        <end position="623"/>
    </location>
</feature>
<dbReference type="Proteomes" id="UP000006352">
    <property type="component" value="Unassembled WGS sequence"/>
</dbReference>
<name>J4I8Y4_9APHY</name>